<dbReference type="SMART" id="SM00535">
    <property type="entry name" value="RIBOc"/>
    <property type="match status" value="1"/>
</dbReference>
<dbReference type="InterPro" id="IPR000999">
    <property type="entry name" value="RNase_III_dom"/>
</dbReference>
<dbReference type="Proteomes" id="UP000700596">
    <property type="component" value="Unassembled WGS sequence"/>
</dbReference>
<comment type="caution">
    <text evidence="2">The sequence shown here is derived from an EMBL/GenBank/DDBJ whole genome shotgun (WGS) entry which is preliminary data.</text>
</comment>
<sequence>MSAYESLQDKLGYHFSNMSLLGEAFLAAGASVSRSDIEGPVQGNKRLALVGDAVLRLCILDDWYPKGTDTESGDNLVQDIGTNEKLRTVAKEWNLTDLLKENPCQQGEKTTTTLASTVEAVIGAVWLDSQKNLGAVKHLIKRFQS</sequence>
<evidence type="ECO:0000313" key="3">
    <source>
        <dbReference type="Proteomes" id="UP000700596"/>
    </source>
</evidence>
<feature type="domain" description="RNase III" evidence="1">
    <location>
        <begin position="4"/>
        <end position="130"/>
    </location>
</feature>
<dbReference type="GO" id="GO:0006396">
    <property type="term" value="P:RNA processing"/>
    <property type="evidence" value="ECO:0007669"/>
    <property type="project" value="InterPro"/>
</dbReference>
<dbReference type="SUPFAM" id="SSF69065">
    <property type="entry name" value="RNase III domain-like"/>
    <property type="match status" value="1"/>
</dbReference>
<dbReference type="EMBL" id="JAGMWT010000023">
    <property type="protein sequence ID" value="KAH7111826.1"/>
    <property type="molecule type" value="Genomic_DNA"/>
</dbReference>
<gene>
    <name evidence="2" type="ORF">B0J11DRAFT_573183</name>
</gene>
<reference evidence="2" key="1">
    <citation type="journal article" date="2021" name="Nat. Commun.">
        <title>Genetic determinants of endophytism in the Arabidopsis root mycobiome.</title>
        <authorList>
            <person name="Mesny F."/>
            <person name="Miyauchi S."/>
            <person name="Thiergart T."/>
            <person name="Pickel B."/>
            <person name="Atanasova L."/>
            <person name="Karlsson M."/>
            <person name="Huettel B."/>
            <person name="Barry K.W."/>
            <person name="Haridas S."/>
            <person name="Chen C."/>
            <person name="Bauer D."/>
            <person name="Andreopoulos W."/>
            <person name="Pangilinan J."/>
            <person name="LaButti K."/>
            <person name="Riley R."/>
            <person name="Lipzen A."/>
            <person name="Clum A."/>
            <person name="Drula E."/>
            <person name="Henrissat B."/>
            <person name="Kohler A."/>
            <person name="Grigoriev I.V."/>
            <person name="Martin F.M."/>
            <person name="Hacquard S."/>
        </authorList>
    </citation>
    <scope>NUCLEOTIDE SEQUENCE</scope>
    <source>
        <strain evidence="2">MPI-CAGE-CH-0243</strain>
    </source>
</reference>
<dbReference type="OrthoDB" id="67027at2759"/>
<keyword evidence="3" id="KW-1185">Reference proteome</keyword>
<dbReference type="PROSITE" id="PS50142">
    <property type="entry name" value="RNASE_3_2"/>
    <property type="match status" value="1"/>
</dbReference>
<evidence type="ECO:0000313" key="2">
    <source>
        <dbReference type="EMBL" id="KAH7111826.1"/>
    </source>
</evidence>
<protein>
    <submittedName>
        <fullName evidence="2">Ribonuclease III domain-containing protein</fullName>
    </submittedName>
</protein>
<dbReference type="InterPro" id="IPR036389">
    <property type="entry name" value="RNase_III_sf"/>
</dbReference>
<name>A0A9P9I8K1_9PLEO</name>
<proteinExistence type="predicted"/>
<evidence type="ECO:0000259" key="1">
    <source>
        <dbReference type="PROSITE" id="PS50142"/>
    </source>
</evidence>
<accession>A0A9P9I8K1</accession>
<organism evidence="2 3">
    <name type="scientific">Dendryphion nanum</name>
    <dbReference type="NCBI Taxonomy" id="256645"/>
    <lineage>
        <taxon>Eukaryota</taxon>
        <taxon>Fungi</taxon>
        <taxon>Dikarya</taxon>
        <taxon>Ascomycota</taxon>
        <taxon>Pezizomycotina</taxon>
        <taxon>Dothideomycetes</taxon>
        <taxon>Pleosporomycetidae</taxon>
        <taxon>Pleosporales</taxon>
        <taxon>Torulaceae</taxon>
        <taxon>Dendryphion</taxon>
    </lineage>
</organism>
<dbReference type="CDD" id="cd00593">
    <property type="entry name" value="RIBOc"/>
    <property type="match status" value="1"/>
</dbReference>
<dbReference type="Pfam" id="PF14622">
    <property type="entry name" value="Ribonucleas_3_3"/>
    <property type="match status" value="1"/>
</dbReference>
<dbReference type="GO" id="GO:0004525">
    <property type="term" value="F:ribonuclease III activity"/>
    <property type="evidence" value="ECO:0007669"/>
    <property type="project" value="InterPro"/>
</dbReference>
<dbReference type="Gene3D" id="1.10.1520.10">
    <property type="entry name" value="Ribonuclease III domain"/>
    <property type="match status" value="1"/>
</dbReference>
<dbReference type="AlphaFoldDB" id="A0A9P9I8K1"/>